<dbReference type="InterPro" id="IPR046938">
    <property type="entry name" value="DNA_clamp_sf"/>
</dbReference>
<evidence type="ECO:0000256" key="7">
    <source>
        <dbReference type="ARBA" id="ARBA00022705"/>
    </source>
</evidence>
<dbReference type="GO" id="GO:0003677">
    <property type="term" value="F:DNA binding"/>
    <property type="evidence" value="ECO:0007669"/>
    <property type="project" value="UniProtKB-UniRule"/>
</dbReference>
<evidence type="ECO:0000256" key="2">
    <source>
        <dbReference type="ARBA" id="ARBA00010752"/>
    </source>
</evidence>
<dbReference type="GO" id="GO:0005737">
    <property type="term" value="C:cytoplasm"/>
    <property type="evidence" value="ECO:0007669"/>
    <property type="project" value="UniProtKB-SubCell"/>
</dbReference>
<keyword evidence="4 10" id="KW-0963">Cytoplasm</keyword>
<comment type="subcellular location">
    <subcellularLocation>
        <location evidence="1 10">Cytoplasm</location>
    </subcellularLocation>
</comment>
<evidence type="ECO:0000256" key="10">
    <source>
        <dbReference type="PIRNR" id="PIRNR000804"/>
    </source>
</evidence>
<dbReference type="EMBL" id="VTPS01000024">
    <property type="protein sequence ID" value="TZE80766.1"/>
    <property type="molecule type" value="Genomic_DNA"/>
</dbReference>
<dbReference type="PIRSF" id="PIRSF000804">
    <property type="entry name" value="DNA_pol_III_b"/>
    <property type="match status" value="1"/>
</dbReference>
<organism evidence="14 15">
    <name type="scientific">Calorimonas adulescens</name>
    <dbReference type="NCBI Taxonomy" id="2606906"/>
    <lineage>
        <taxon>Bacteria</taxon>
        <taxon>Bacillati</taxon>
        <taxon>Bacillota</taxon>
        <taxon>Clostridia</taxon>
        <taxon>Thermoanaerobacterales</taxon>
        <taxon>Thermoanaerobacteraceae</taxon>
        <taxon>Calorimonas</taxon>
    </lineage>
</organism>
<feature type="domain" description="DNA polymerase III beta sliding clamp C-terminal" evidence="13">
    <location>
        <begin position="241"/>
        <end position="358"/>
    </location>
</feature>
<dbReference type="Pfam" id="PF02767">
    <property type="entry name" value="DNA_pol3_beta_2"/>
    <property type="match status" value="1"/>
</dbReference>
<name>A0A5D8QAG2_9THEO</name>
<dbReference type="Pfam" id="PF00712">
    <property type="entry name" value="DNA_pol3_beta"/>
    <property type="match status" value="1"/>
</dbReference>
<dbReference type="InterPro" id="IPR022634">
    <property type="entry name" value="DNA_polIII_beta_N"/>
</dbReference>
<comment type="similarity">
    <text evidence="2 10">Belongs to the beta sliding clamp family.</text>
</comment>
<evidence type="ECO:0000256" key="1">
    <source>
        <dbReference type="ARBA" id="ARBA00004496"/>
    </source>
</evidence>
<comment type="caution">
    <text evidence="14">The sequence shown here is derived from an EMBL/GenBank/DDBJ whole genome shotgun (WGS) entry which is preliminary data.</text>
</comment>
<dbReference type="SUPFAM" id="SSF55979">
    <property type="entry name" value="DNA clamp"/>
    <property type="match status" value="3"/>
</dbReference>
<evidence type="ECO:0000256" key="6">
    <source>
        <dbReference type="ARBA" id="ARBA00022695"/>
    </source>
</evidence>
<evidence type="ECO:0000259" key="13">
    <source>
        <dbReference type="Pfam" id="PF02768"/>
    </source>
</evidence>
<dbReference type="SMART" id="SM00480">
    <property type="entry name" value="POL3Bc"/>
    <property type="match status" value="1"/>
</dbReference>
<dbReference type="RefSeq" id="WP_149546230.1">
    <property type="nucleotide sequence ID" value="NZ_VTPS01000024.1"/>
</dbReference>
<reference evidence="14 15" key="1">
    <citation type="submission" date="2019-08" db="EMBL/GenBank/DDBJ databases">
        <title>Calorimonas adulescens gen. nov., sp. nov., an anaerobic thermophilic bacterium from Sakhalin hot spring.</title>
        <authorList>
            <person name="Khomyakova M.A."/>
            <person name="Merkel A.Y."/>
            <person name="Novikov A."/>
            <person name="Bonch-Osmolovskaya E.A."/>
            <person name="Slobodkin A.I."/>
        </authorList>
    </citation>
    <scope>NUCLEOTIDE SEQUENCE [LARGE SCALE GENOMIC DNA]</scope>
    <source>
        <strain evidence="14 15">A05MB</strain>
    </source>
</reference>
<evidence type="ECO:0000259" key="12">
    <source>
        <dbReference type="Pfam" id="PF02767"/>
    </source>
</evidence>
<proteinExistence type="inferred from homology"/>
<evidence type="ECO:0000256" key="4">
    <source>
        <dbReference type="ARBA" id="ARBA00022490"/>
    </source>
</evidence>
<keyword evidence="9" id="KW-0238">DNA-binding</keyword>
<dbReference type="NCBIfam" id="TIGR00663">
    <property type="entry name" value="dnan"/>
    <property type="match status" value="1"/>
</dbReference>
<protein>
    <recommendedName>
        <fullName evidence="3 10">Beta sliding clamp</fullName>
    </recommendedName>
</protein>
<keyword evidence="8 10" id="KW-0239">DNA-directed DNA polymerase</keyword>
<keyword evidence="7 10" id="KW-0235">DNA replication</keyword>
<sequence length="366" mass="41347">MKIEVDTQAMQNAINKVQKGISSKTTLPILEGIYIKAEDNMVTLIGTDMDLTIMTQIEANVIDEGETVVNSRIFSDIVRTMPRETISMDVENNVVTLKSGSSLFNISCYDSEEYPAIPTIELDYGVVMDQEILNDMIKGTIFSVSTDMTHPILNGSLLKISNDEAIMVALDGYRMSIKRKKIQNNSDLNIVIPYKALNELSRLLEEGNLNIYVNRNQAVFDMDNTRVYTRLLEGEFIDYENIIPNEKSLVCEVKREDIVDTLERASLISKDRRTLVKLTIDGDYMKVEGRDERGYFNDVINIKIDGPGLTIAFNSLYLLEALRAIEDSYVKLEFLSNVSPCIIKPVNGDDYLYLVLPVKMKDDSDA</sequence>
<dbReference type="GO" id="GO:0003887">
    <property type="term" value="F:DNA-directed DNA polymerase activity"/>
    <property type="evidence" value="ECO:0007669"/>
    <property type="project" value="UniProtKB-UniRule"/>
</dbReference>
<dbReference type="PANTHER" id="PTHR30478:SF0">
    <property type="entry name" value="BETA SLIDING CLAMP"/>
    <property type="match status" value="1"/>
</dbReference>
<feature type="domain" description="DNA polymerase III beta sliding clamp N-terminal" evidence="11">
    <location>
        <begin position="1"/>
        <end position="118"/>
    </location>
</feature>
<keyword evidence="5 10" id="KW-0808">Transferase</keyword>
<dbReference type="InterPro" id="IPR022637">
    <property type="entry name" value="DNA_polIII_beta_cen"/>
</dbReference>
<evidence type="ECO:0000256" key="3">
    <source>
        <dbReference type="ARBA" id="ARBA00021035"/>
    </source>
</evidence>
<dbReference type="GO" id="GO:0008408">
    <property type="term" value="F:3'-5' exonuclease activity"/>
    <property type="evidence" value="ECO:0007669"/>
    <property type="project" value="InterPro"/>
</dbReference>
<dbReference type="GO" id="GO:0009360">
    <property type="term" value="C:DNA polymerase III complex"/>
    <property type="evidence" value="ECO:0007669"/>
    <property type="project" value="InterPro"/>
</dbReference>
<dbReference type="Gene3D" id="3.70.10.10">
    <property type="match status" value="1"/>
</dbReference>
<evidence type="ECO:0000259" key="11">
    <source>
        <dbReference type="Pfam" id="PF00712"/>
    </source>
</evidence>
<evidence type="ECO:0000256" key="8">
    <source>
        <dbReference type="ARBA" id="ARBA00022932"/>
    </source>
</evidence>
<evidence type="ECO:0000313" key="14">
    <source>
        <dbReference type="EMBL" id="TZE80766.1"/>
    </source>
</evidence>
<dbReference type="Gene3D" id="3.10.150.10">
    <property type="entry name" value="DNA Polymerase III, subunit A, domain 2"/>
    <property type="match status" value="1"/>
</dbReference>
<evidence type="ECO:0000256" key="5">
    <source>
        <dbReference type="ARBA" id="ARBA00022679"/>
    </source>
</evidence>
<accession>A0A5D8QAG2</accession>
<dbReference type="PANTHER" id="PTHR30478">
    <property type="entry name" value="DNA POLYMERASE III SUBUNIT BETA"/>
    <property type="match status" value="1"/>
</dbReference>
<dbReference type="InterPro" id="IPR001001">
    <property type="entry name" value="DNA_polIII_beta"/>
</dbReference>
<evidence type="ECO:0000256" key="9">
    <source>
        <dbReference type="ARBA" id="ARBA00023125"/>
    </source>
</evidence>
<comment type="function">
    <text evidence="10">Confers DNA tethering and processivity to DNA polymerases and other proteins. Acts as a clamp, forming a ring around DNA (a reaction catalyzed by the clamp-loading complex) which diffuses in an ATP-independent manner freely and bidirectionally along dsDNA. Initially characterized for its ability to contact the catalytic subunit of DNA polymerase III (Pol III), a complex, multichain enzyme responsible for most of the replicative synthesis in bacteria; Pol III exhibits 3'-5' exonuclease proofreading activity. The beta chain is required for initiation of replication as well as for processivity of DNA replication.</text>
</comment>
<gene>
    <name evidence="14" type="primary">dnaN</name>
    <name evidence="14" type="ORF">FWJ32_12140</name>
</gene>
<dbReference type="AlphaFoldDB" id="A0A5D8QAG2"/>
<dbReference type="Proteomes" id="UP000322976">
    <property type="component" value="Unassembled WGS sequence"/>
</dbReference>
<dbReference type="GO" id="GO:0006271">
    <property type="term" value="P:DNA strand elongation involved in DNA replication"/>
    <property type="evidence" value="ECO:0007669"/>
    <property type="project" value="TreeGrafter"/>
</dbReference>
<dbReference type="Pfam" id="PF02768">
    <property type="entry name" value="DNA_pol3_beta_3"/>
    <property type="match status" value="1"/>
</dbReference>
<dbReference type="CDD" id="cd00140">
    <property type="entry name" value="beta_clamp"/>
    <property type="match status" value="1"/>
</dbReference>
<evidence type="ECO:0000313" key="15">
    <source>
        <dbReference type="Proteomes" id="UP000322976"/>
    </source>
</evidence>
<dbReference type="InterPro" id="IPR022635">
    <property type="entry name" value="DNA_polIII_beta_C"/>
</dbReference>
<keyword evidence="6 10" id="KW-0548">Nucleotidyltransferase</keyword>
<feature type="domain" description="DNA polymerase III beta sliding clamp central" evidence="12">
    <location>
        <begin position="129"/>
        <end position="236"/>
    </location>
</feature>
<comment type="subunit">
    <text evidence="10">Forms a ring-shaped head-to-tail homodimer around DNA.</text>
</comment>
<keyword evidence="15" id="KW-1185">Reference proteome</keyword>